<protein>
    <recommendedName>
        <fullName evidence="3">histidine kinase</fullName>
        <ecNumber evidence="3">2.7.13.3</ecNumber>
    </recommendedName>
</protein>
<keyword evidence="8" id="KW-0175">Coiled coil</keyword>
<keyword evidence="9" id="KW-0812">Transmembrane</keyword>
<dbReference type="SMART" id="SM00388">
    <property type="entry name" value="HisKA"/>
    <property type="match status" value="1"/>
</dbReference>
<feature type="domain" description="Response regulatory" evidence="11">
    <location>
        <begin position="620"/>
        <end position="736"/>
    </location>
</feature>
<feature type="modified residue" description="4-aspartylphosphate" evidence="7">
    <location>
        <position position="669"/>
    </location>
</feature>
<dbReference type="Pfam" id="PF02518">
    <property type="entry name" value="HATPase_c"/>
    <property type="match status" value="1"/>
</dbReference>
<evidence type="ECO:0000256" key="5">
    <source>
        <dbReference type="ARBA" id="ARBA00022679"/>
    </source>
</evidence>
<dbReference type="EC" id="2.7.13.3" evidence="3"/>
<evidence type="ECO:0000259" key="10">
    <source>
        <dbReference type="PROSITE" id="PS50109"/>
    </source>
</evidence>
<keyword evidence="9" id="KW-0472">Membrane</keyword>
<keyword evidence="6" id="KW-0418">Kinase</keyword>
<dbReference type="InterPro" id="IPR011006">
    <property type="entry name" value="CheY-like_superfamily"/>
</dbReference>
<proteinExistence type="predicted"/>
<sequence length="739" mass="79607">MSESNIVSIKLRSRLALIALLALVPLLVFSALAAKRLSDGTRESAIRAMRETAGATSLIIDRELQGAVSALLALSRSPLLIDEKFAQFYDQAKSTAFGEIGWVILYSPDGSQVLNTRMPYGAPLLIRPSPDELIPIISAKGVHISGMVWSHALKKHIIFIDVPVITRSGKSFVLSQAVYAEHFSLAFKERDIPASWVVGVFDKNGLTIGRNVRADEFVGKAANAETVEAIRSQSDRIRRHTVRGNLEVYDVLNRSALSGWTVAVGVPAEEIDGQVREAGYIAAGGLLLAVVVALIGAGVVGQRLADSIEAAAAAAAMLGKSENLPMMRRSGTPEIDHLQDSILSASAKLKAAEARNAELLDSERTARNAAEVENKRKDEFLAMLGHELRNPLSAITVAVSLLKIRIGNDPALRRPTDIIHRQSDHLRSLLNDLLDLSRVVYGKVQLETHPVDLGTLVAASIKSMMDTSRLAKHRFSYRTESVMVDADHTRMEQIFSNLIDNATKYTDEGGTIEVLVTADQGMALLRVSDTGVGIEPELLPYVFDVFVQGNNTLARTEGGMGIGLSLVQKLVALHGGTVVARSAGRGKGSTFEIRLPLLANDTSATLAAPANIDSSLKGIKVLLVEDQDDLREITHALLAELGLEIRSASNGKEALAVAAIHQPQVALVDIGLPDMNGYELAAALRNTMQPASIHLVALTGYGLSGDKDQAAAAGFDLHMTKPLPMEELRRYLSEMNNRT</sequence>
<dbReference type="GO" id="GO:0005886">
    <property type="term" value="C:plasma membrane"/>
    <property type="evidence" value="ECO:0007669"/>
    <property type="project" value="UniProtKB-SubCell"/>
</dbReference>
<dbReference type="InterPro" id="IPR005467">
    <property type="entry name" value="His_kinase_dom"/>
</dbReference>
<dbReference type="Pfam" id="PF00072">
    <property type="entry name" value="Response_reg"/>
    <property type="match status" value="1"/>
</dbReference>
<dbReference type="PANTHER" id="PTHR43547">
    <property type="entry name" value="TWO-COMPONENT HISTIDINE KINASE"/>
    <property type="match status" value="1"/>
</dbReference>
<organism evidence="12 13">
    <name type="scientific">Herbaspirillum robiniae</name>
    <dbReference type="NCBI Taxonomy" id="2014887"/>
    <lineage>
        <taxon>Bacteria</taxon>
        <taxon>Pseudomonadati</taxon>
        <taxon>Pseudomonadota</taxon>
        <taxon>Betaproteobacteria</taxon>
        <taxon>Burkholderiales</taxon>
        <taxon>Oxalobacteraceae</taxon>
        <taxon>Herbaspirillum</taxon>
    </lineage>
</organism>
<gene>
    <name evidence="12" type="ORF">CEJ42_20780</name>
</gene>
<dbReference type="Gene3D" id="3.30.565.10">
    <property type="entry name" value="Histidine kinase-like ATPase, C-terminal domain"/>
    <property type="match status" value="1"/>
</dbReference>
<dbReference type="SUPFAM" id="SSF47384">
    <property type="entry name" value="Homodimeric domain of signal transducing histidine kinase"/>
    <property type="match status" value="1"/>
</dbReference>
<dbReference type="InterPro" id="IPR001789">
    <property type="entry name" value="Sig_transdc_resp-reg_receiver"/>
</dbReference>
<evidence type="ECO:0000313" key="13">
    <source>
        <dbReference type="Proteomes" id="UP000197596"/>
    </source>
</evidence>
<evidence type="ECO:0000259" key="11">
    <source>
        <dbReference type="PROSITE" id="PS50110"/>
    </source>
</evidence>
<dbReference type="PRINTS" id="PR00344">
    <property type="entry name" value="BCTRLSENSOR"/>
</dbReference>
<dbReference type="InterPro" id="IPR003594">
    <property type="entry name" value="HATPase_dom"/>
</dbReference>
<dbReference type="RefSeq" id="WP_088752398.1">
    <property type="nucleotide sequence ID" value="NZ_NJGU01000013.1"/>
</dbReference>
<name>A0A246WL60_9BURK</name>
<dbReference type="PROSITE" id="PS50110">
    <property type="entry name" value="RESPONSE_REGULATORY"/>
    <property type="match status" value="1"/>
</dbReference>
<dbReference type="Pfam" id="PF00512">
    <property type="entry name" value="HisKA"/>
    <property type="match status" value="1"/>
</dbReference>
<dbReference type="SMART" id="SM00387">
    <property type="entry name" value="HATPase_c"/>
    <property type="match status" value="1"/>
</dbReference>
<evidence type="ECO:0000256" key="7">
    <source>
        <dbReference type="PROSITE-ProRule" id="PRU00169"/>
    </source>
</evidence>
<feature type="transmembrane region" description="Helical" evidence="9">
    <location>
        <begin position="278"/>
        <end position="300"/>
    </location>
</feature>
<feature type="domain" description="Histidine kinase" evidence="10">
    <location>
        <begin position="383"/>
        <end position="599"/>
    </location>
</feature>
<reference evidence="12 13" key="1">
    <citation type="submission" date="2017-06" db="EMBL/GenBank/DDBJ databases">
        <title>Herbaspirillum phytohormonus sp. nov., isolated from the root nodule of Robinia pseudoacacia in lead-zinc mine.</title>
        <authorList>
            <person name="Fan M."/>
            <person name="Lin Y."/>
        </authorList>
    </citation>
    <scope>NUCLEOTIDE SEQUENCE [LARGE SCALE GENOMIC DNA]</scope>
    <source>
        <strain evidence="12 13">HZ10</strain>
    </source>
</reference>
<evidence type="ECO:0000313" key="12">
    <source>
        <dbReference type="EMBL" id="OWY27064.1"/>
    </source>
</evidence>
<comment type="caution">
    <text evidence="12">The sequence shown here is derived from an EMBL/GenBank/DDBJ whole genome shotgun (WGS) entry which is preliminary data.</text>
</comment>
<evidence type="ECO:0000256" key="8">
    <source>
        <dbReference type="SAM" id="Coils"/>
    </source>
</evidence>
<evidence type="ECO:0000256" key="6">
    <source>
        <dbReference type="ARBA" id="ARBA00022777"/>
    </source>
</evidence>
<dbReference type="GO" id="GO:0000155">
    <property type="term" value="F:phosphorelay sensor kinase activity"/>
    <property type="evidence" value="ECO:0007669"/>
    <property type="project" value="InterPro"/>
</dbReference>
<dbReference type="SUPFAM" id="SSF52172">
    <property type="entry name" value="CheY-like"/>
    <property type="match status" value="1"/>
</dbReference>
<keyword evidence="5" id="KW-0808">Transferase</keyword>
<dbReference type="InterPro" id="IPR003661">
    <property type="entry name" value="HisK_dim/P_dom"/>
</dbReference>
<dbReference type="SMART" id="SM00448">
    <property type="entry name" value="REC"/>
    <property type="match status" value="1"/>
</dbReference>
<feature type="coiled-coil region" evidence="8">
    <location>
        <begin position="335"/>
        <end position="369"/>
    </location>
</feature>
<comment type="catalytic activity">
    <reaction evidence="1">
        <text>ATP + protein L-histidine = ADP + protein N-phospho-L-histidine.</text>
        <dbReference type="EC" id="2.7.13.3"/>
    </reaction>
</comment>
<evidence type="ECO:0000256" key="3">
    <source>
        <dbReference type="ARBA" id="ARBA00012438"/>
    </source>
</evidence>
<evidence type="ECO:0000256" key="4">
    <source>
        <dbReference type="ARBA" id="ARBA00022553"/>
    </source>
</evidence>
<accession>A0A246WL60</accession>
<dbReference type="AlphaFoldDB" id="A0A246WL60"/>
<dbReference type="PANTHER" id="PTHR43547:SF2">
    <property type="entry name" value="HYBRID SIGNAL TRANSDUCTION HISTIDINE KINASE C"/>
    <property type="match status" value="1"/>
</dbReference>
<dbReference type="InterPro" id="IPR036890">
    <property type="entry name" value="HATPase_C_sf"/>
</dbReference>
<dbReference type="InterPro" id="IPR036097">
    <property type="entry name" value="HisK_dim/P_sf"/>
</dbReference>
<comment type="subcellular location">
    <subcellularLocation>
        <location evidence="2">Cell inner membrane</location>
        <topology evidence="2">Multi-pass membrane protein</topology>
    </subcellularLocation>
</comment>
<dbReference type="SUPFAM" id="SSF55874">
    <property type="entry name" value="ATPase domain of HSP90 chaperone/DNA topoisomerase II/histidine kinase"/>
    <property type="match status" value="1"/>
</dbReference>
<keyword evidence="9" id="KW-1133">Transmembrane helix</keyword>
<evidence type="ECO:0000256" key="1">
    <source>
        <dbReference type="ARBA" id="ARBA00000085"/>
    </source>
</evidence>
<dbReference type="Gene3D" id="3.40.50.2300">
    <property type="match status" value="1"/>
</dbReference>
<keyword evidence="4 7" id="KW-0597">Phosphoprotein</keyword>
<dbReference type="CDD" id="cd00075">
    <property type="entry name" value="HATPase"/>
    <property type="match status" value="1"/>
</dbReference>
<dbReference type="CDD" id="cd00082">
    <property type="entry name" value="HisKA"/>
    <property type="match status" value="1"/>
</dbReference>
<dbReference type="Gene3D" id="1.10.287.130">
    <property type="match status" value="1"/>
</dbReference>
<evidence type="ECO:0000256" key="2">
    <source>
        <dbReference type="ARBA" id="ARBA00004429"/>
    </source>
</evidence>
<dbReference type="InterPro" id="IPR004358">
    <property type="entry name" value="Sig_transdc_His_kin-like_C"/>
</dbReference>
<evidence type="ECO:0000256" key="9">
    <source>
        <dbReference type="SAM" id="Phobius"/>
    </source>
</evidence>
<dbReference type="PROSITE" id="PS50109">
    <property type="entry name" value="HIS_KIN"/>
    <property type="match status" value="1"/>
</dbReference>
<dbReference type="Proteomes" id="UP000197596">
    <property type="component" value="Unassembled WGS sequence"/>
</dbReference>
<dbReference type="FunFam" id="3.30.565.10:FF:000006">
    <property type="entry name" value="Sensor histidine kinase WalK"/>
    <property type="match status" value="1"/>
</dbReference>
<dbReference type="EMBL" id="NJGU01000013">
    <property type="protein sequence ID" value="OWY27064.1"/>
    <property type="molecule type" value="Genomic_DNA"/>
</dbReference>